<evidence type="ECO:0000259" key="7">
    <source>
        <dbReference type="PROSITE" id="PS51775"/>
    </source>
</evidence>
<comment type="caution">
    <text evidence="8">The sequence shown here is derived from an EMBL/GenBank/DDBJ whole genome shotgun (WGS) entry which is preliminary data.</text>
</comment>
<keyword evidence="3" id="KW-1133">Transmembrane helix</keyword>
<feature type="domain" description="GTD-binding" evidence="7">
    <location>
        <begin position="13"/>
        <end position="111"/>
    </location>
</feature>
<dbReference type="Pfam" id="PF04576">
    <property type="entry name" value="Zein-binding"/>
    <property type="match status" value="1"/>
</dbReference>
<feature type="coiled-coil region" evidence="5">
    <location>
        <begin position="443"/>
        <end position="470"/>
    </location>
</feature>
<proteinExistence type="predicted"/>
<feature type="region of interest" description="Disordered" evidence="6">
    <location>
        <begin position="174"/>
        <end position="196"/>
    </location>
</feature>
<evidence type="ECO:0000313" key="8">
    <source>
        <dbReference type="EMBL" id="RWR91269.1"/>
    </source>
</evidence>
<evidence type="ECO:0000256" key="6">
    <source>
        <dbReference type="SAM" id="MobiDB-lite"/>
    </source>
</evidence>
<dbReference type="Proteomes" id="UP000283530">
    <property type="component" value="Unassembled WGS sequence"/>
</dbReference>
<evidence type="ECO:0000256" key="2">
    <source>
        <dbReference type="ARBA" id="ARBA00022692"/>
    </source>
</evidence>
<comment type="subcellular location">
    <subcellularLocation>
        <location evidence="1">Membrane</location>
    </subcellularLocation>
</comment>
<dbReference type="GO" id="GO:0016020">
    <property type="term" value="C:membrane"/>
    <property type="evidence" value="ECO:0007669"/>
    <property type="project" value="UniProtKB-SubCell"/>
</dbReference>
<dbReference type="InterPro" id="IPR007656">
    <property type="entry name" value="GTD-bd"/>
</dbReference>
<keyword evidence="9" id="KW-1185">Reference proteome</keyword>
<keyword evidence="5" id="KW-0175">Coiled coil</keyword>
<evidence type="ECO:0000256" key="3">
    <source>
        <dbReference type="ARBA" id="ARBA00022989"/>
    </source>
</evidence>
<dbReference type="PANTHER" id="PTHR31422:SF1">
    <property type="entry name" value="GTD-BINDING DOMAIN-CONTAINING PROTEIN"/>
    <property type="match status" value="1"/>
</dbReference>
<keyword evidence="4" id="KW-0472">Membrane</keyword>
<accession>A0A3S3MWH6</accession>
<evidence type="ECO:0000256" key="1">
    <source>
        <dbReference type="ARBA" id="ARBA00004370"/>
    </source>
</evidence>
<protein>
    <submittedName>
        <fullName evidence="8">Zein-binding domain-containing protein</fullName>
    </submittedName>
</protein>
<organism evidence="8 9">
    <name type="scientific">Cinnamomum micranthum f. kanehirae</name>
    <dbReference type="NCBI Taxonomy" id="337451"/>
    <lineage>
        <taxon>Eukaryota</taxon>
        <taxon>Viridiplantae</taxon>
        <taxon>Streptophyta</taxon>
        <taxon>Embryophyta</taxon>
        <taxon>Tracheophyta</taxon>
        <taxon>Spermatophyta</taxon>
        <taxon>Magnoliopsida</taxon>
        <taxon>Magnoliidae</taxon>
        <taxon>Laurales</taxon>
        <taxon>Lauraceae</taxon>
        <taxon>Cinnamomum</taxon>
    </lineage>
</organism>
<dbReference type="PROSITE" id="PS51775">
    <property type="entry name" value="GTD_BINDING"/>
    <property type="match status" value="1"/>
</dbReference>
<keyword evidence="2" id="KW-0812">Transmembrane</keyword>
<feature type="compositionally biased region" description="Polar residues" evidence="6">
    <location>
        <begin position="185"/>
        <end position="196"/>
    </location>
</feature>
<dbReference type="AlphaFoldDB" id="A0A3S3MWH6"/>
<dbReference type="EMBL" id="QPKB01000008">
    <property type="protein sequence ID" value="RWR91269.1"/>
    <property type="molecule type" value="Genomic_DNA"/>
</dbReference>
<dbReference type="GO" id="GO:0080115">
    <property type="term" value="F:myosin XI tail binding"/>
    <property type="evidence" value="ECO:0007669"/>
    <property type="project" value="UniProtKB-ARBA"/>
</dbReference>
<sequence>MDESNMYLAMAGNEVAALKEALYAQHQLMQKLCVELEVEREASTTAVNEALSMILRLQGEKAVEKMEANQYRRVTEEKMHHAEQSLAVFEELLYRKEMEIASLFFQLEAYKHKLLSLGFTDLDIGEAKFPKNRPLHEGYYHLDEVGVWKTVGQSLSPPVKCCKGSNSMEQCVERGASYSTKRENPGSTTHESNTEIGSKNQWNNMIENEELSQIHDETQNLYTESTVEDCSSYWERIEQMTKRVQELSRCKSADEGFTSEWVLAKKELQVTIAAYSASLRAGSRTRSSRLAVSRKPLHVSTTGLETVLDTGRSLSGASSEAEDTENLSDFKSCSMPCVETEMDGNIIRCASVHDIYEVPQNLDSYQFCDPQKQVAQKRVLEVEKRLEELDLEKKKRVEHLSKDDTQWIMKAMPYAHHEENFSALPSGFKMDGDWVAMDPKNGIASFQVEVQQLKKRLRLLEDDTRIMKQEASERRDEEIKLLKAICEQLKVMQSRMSSRKADKHSPLDESLIAFAMEAMLSFSI</sequence>
<dbReference type="OrthoDB" id="1105498at2759"/>
<reference evidence="8 9" key="1">
    <citation type="journal article" date="2019" name="Nat. Plants">
        <title>Stout camphor tree genome fills gaps in understanding of flowering plant genome evolution.</title>
        <authorList>
            <person name="Chaw S.M."/>
            <person name="Liu Y.C."/>
            <person name="Wu Y.W."/>
            <person name="Wang H.Y."/>
            <person name="Lin C.I."/>
            <person name="Wu C.S."/>
            <person name="Ke H.M."/>
            <person name="Chang L.Y."/>
            <person name="Hsu C.Y."/>
            <person name="Yang H.T."/>
            <person name="Sudianto E."/>
            <person name="Hsu M.H."/>
            <person name="Wu K.P."/>
            <person name="Wang L.N."/>
            <person name="Leebens-Mack J.H."/>
            <person name="Tsai I.J."/>
        </authorList>
    </citation>
    <scope>NUCLEOTIDE SEQUENCE [LARGE SCALE GENOMIC DNA]</scope>
    <source>
        <strain evidence="9">cv. Chaw 1501</strain>
        <tissue evidence="8">Young leaves</tissue>
    </source>
</reference>
<evidence type="ECO:0000256" key="4">
    <source>
        <dbReference type="ARBA" id="ARBA00023136"/>
    </source>
</evidence>
<dbReference type="PANTHER" id="PTHR31422">
    <property type="entry name" value="BNAANNG28530D PROTEIN"/>
    <property type="match status" value="1"/>
</dbReference>
<name>A0A3S3MWH6_9MAGN</name>
<gene>
    <name evidence="8" type="ORF">CKAN_02041800</name>
</gene>
<evidence type="ECO:0000256" key="5">
    <source>
        <dbReference type="SAM" id="Coils"/>
    </source>
</evidence>
<evidence type="ECO:0000313" key="9">
    <source>
        <dbReference type="Proteomes" id="UP000283530"/>
    </source>
</evidence>